<dbReference type="HAMAP" id="MF_00055">
    <property type="entry name" value="MEMO1"/>
    <property type="match status" value="1"/>
</dbReference>
<dbReference type="HOGENOM" id="CLU_038085_2_0_7"/>
<dbReference type="RefSeq" id="WP_039741478.1">
    <property type="nucleotide sequence ID" value="NZ_CP009788.1"/>
</dbReference>
<evidence type="ECO:0000313" key="4">
    <source>
        <dbReference type="Proteomes" id="UP000057609"/>
    </source>
</evidence>
<dbReference type="SUPFAM" id="SSF53213">
    <property type="entry name" value="LigB-like"/>
    <property type="match status" value="1"/>
</dbReference>
<proteinExistence type="inferred from homology"/>
<keyword evidence="4" id="KW-1185">Reference proteome</keyword>
<keyword evidence="3" id="KW-0223">Dioxygenase</keyword>
<accession>A0A0B5BD77</accession>
<dbReference type="AlphaFoldDB" id="A0A0B5BD77"/>
<dbReference type="PANTHER" id="PTHR11060">
    <property type="entry name" value="PROTEIN MEMO1"/>
    <property type="match status" value="1"/>
</dbReference>
<organism evidence="3 4">
    <name type="scientific">Geobacter pickeringii</name>
    <dbReference type="NCBI Taxonomy" id="345632"/>
    <lineage>
        <taxon>Bacteria</taxon>
        <taxon>Pseudomonadati</taxon>
        <taxon>Thermodesulfobacteriota</taxon>
        <taxon>Desulfuromonadia</taxon>
        <taxon>Geobacterales</taxon>
        <taxon>Geobacteraceae</taxon>
        <taxon>Geobacter</taxon>
    </lineage>
</organism>
<dbReference type="Pfam" id="PF01875">
    <property type="entry name" value="Memo"/>
    <property type="match status" value="1"/>
</dbReference>
<gene>
    <name evidence="3" type="ORF">GPICK_06485</name>
</gene>
<evidence type="ECO:0000256" key="1">
    <source>
        <dbReference type="ARBA" id="ARBA00006315"/>
    </source>
</evidence>
<protein>
    <recommendedName>
        <fullName evidence="2">MEMO1 family protein GPICK_06485</fullName>
    </recommendedName>
</protein>
<dbReference type="KEGG" id="gpi:GPICK_06485"/>
<dbReference type="Proteomes" id="UP000057609">
    <property type="component" value="Chromosome"/>
</dbReference>
<keyword evidence="3" id="KW-0560">Oxidoreductase</keyword>
<dbReference type="GO" id="GO:0051213">
    <property type="term" value="F:dioxygenase activity"/>
    <property type="evidence" value="ECO:0007669"/>
    <property type="project" value="UniProtKB-KW"/>
</dbReference>
<dbReference type="NCBIfam" id="TIGR04336">
    <property type="entry name" value="AmmeMemoSam_B"/>
    <property type="match status" value="1"/>
</dbReference>
<reference evidence="3 4" key="1">
    <citation type="journal article" date="2015" name="Genome Announc.">
        <title>Complete Genome of Geobacter pickeringii G13T, a Metal-Reducing Isolate from Sedimentary Kaolin Deposits.</title>
        <authorList>
            <person name="Badalamenti J.P."/>
            <person name="Bond D.R."/>
        </authorList>
    </citation>
    <scope>NUCLEOTIDE SEQUENCE [LARGE SCALE GENOMIC DNA]</scope>
    <source>
        <strain evidence="3 4">G13</strain>
    </source>
</reference>
<comment type="similarity">
    <text evidence="1 2">Belongs to the MEMO1 family.</text>
</comment>
<dbReference type="OrthoDB" id="9785549at2"/>
<dbReference type="Gene3D" id="3.40.830.10">
    <property type="entry name" value="LigB-like"/>
    <property type="match status" value="1"/>
</dbReference>
<evidence type="ECO:0000313" key="3">
    <source>
        <dbReference type="EMBL" id="AJE03059.1"/>
    </source>
</evidence>
<dbReference type="STRING" id="345632.GPICK_06485"/>
<dbReference type="CDD" id="cd07361">
    <property type="entry name" value="MEMO_like"/>
    <property type="match status" value="1"/>
</dbReference>
<dbReference type="InterPro" id="IPR002737">
    <property type="entry name" value="MEMO1_fam"/>
</dbReference>
<sequence length="267" mass="28678">MIRQPAVAGQFYTDDPSRLQAELRRLTPAAAVRRKVTGIVAPHAGYVYSGEVAGAIYGSIEIPRTVLILGPNHHGFGAAAALYPHGEWLTPLGSVPVAGRLSALIKEYTPLVEFDLSAHRFEHSLEVQVPFLQNLRDNLQIVPLCLGFDDFERCRQVGEGVARAIQVFGEEVLIVASSDMTHYESAEAARVKDELALERVCALDPEGLVKICRSRGITMCGVIPTAVMLVAAKLLGAGRGEVVRYGTSGDVTGDDRQVVAYAAVAVS</sequence>
<dbReference type="EMBL" id="CP009788">
    <property type="protein sequence ID" value="AJE03059.1"/>
    <property type="molecule type" value="Genomic_DNA"/>
</dbReference>
<name>A0A0B5BD77_9BACT</name>
<evidence type="ECO:0000256" key="2">
    <source>
        <dbReference type="HAMAP-Rule" id="MF_00055"/>
    </source>
</evidence>
<dbReference type="PANTHER" id="PTHR11060:SF0">
    <property type="entry name" value="PROTEIN MEMO1"/>
    <property type="match status" value="1"/>
</dbReference>